<evidence type="ECO:0000256" key="2">
    <source>
        <dbReference type="ARBA" id="ARBA00010157"/>
    </source>
</evidence>
<feature type="transmembrane region" description="Helical" evidence="8">
    <location>
        <begin position="306"/>
        <end position="329"/>
    </location>
</feature>
<feature type="domain" description="Membrane transport protein MMPL" evidence="9">
    <location>
        <begin position="43"/>
        <end position="362"/>
    </location>
</feature>
<dbReference type="InterPro" id="IPR050545">
    <property type="entry name" value="Mycobact_MmpL"/>
</dbReference>
<comment type="subcellular location">
    <subcellularLocation>
        <location evidence="1">Cell membrane</location>
        <topology evidence="1">Multi-pass membrane protein</topology>
    </subcellularLocation>
</comment>
<keyword evidence="3" id="KW-1003">Cell membrane</keyword>
<evidence type="ECO:0000256" key="5">
    <source>
        <dbReference type="ARBA" id="ARBA00022989"/>
    </source>
</evidence>
<dbReference type="Gene3D" id="1.10.287.950">
    <property type="entry name" value="Methyl-accepting chemotaxis protein"/>
    <property type="match status" value="1"/>
</dbReference>
<evidence type="ECO:0000256" key="4">
    <source>
        <dbReference type="ARBA" id="ARBA00022692"/>
    </source>
</evidence>
<feature type="coiled-coil region" evidence="7">
    <location>
        <begin position="74"/>
        <end position="101"/>
    </location>
</feature>
<feature type="domain" description="Membrane transport protein MMPL" evidence="9">
    <location>
        <begin position="767"/>
        <end position="1034"/>
    </location>
</feature>
<organism evidence="10 11">
    <name type="scientific">Bacillus chungangensis</name>
    <dbReference type="NCBI Taxonomy" id="587633"/>
    <lineage>
        <taxon>Bacteria</taxon>
        <taxon>Bacillati</taxon>
        <taxon>Bacillota</taxon>
        <taxon>Bacilli</taxon>
        <taxon>Bacillales</taxon>
        <taxon>Bacillaceae</taxon>
        <taxon>Bacillus</taxon>
    </lineage>
</organism>
<feature type="transmembrane region" description="Helical" evidence="8">
    <location>
        <begin position="895"/>
        <end position="921"/>
    </location>
</feature>
<dbReference type="Pfam" id="PF03176">
    <property type="entry name" value="MMPL"/>
    <property type="match status" value="2"/>
</dbReference>
<dbReference type="SUPFAM" id="SSF82866">
    <property type="entry name" value="Multidrug efflux transporter AcrB transmembrane domain"/>
    <property type="match status" value="2"/>
</dbReference>
<gene>
    <name evidence="10" type="ORF">J2S08_002834</name>
</gene>
<accession>A0ABT9WW24</accession>
<feature type="transmembrane region" description="Helical" evidence="8">
    <location>
        <begin position="281"/>
        <end position="300"/>
    </location>
</feature>
<comment type="similarity">
    <text evidence="2">Belongs to the resistance-nodulation-cell division (RND) (TC 2.A.6) family. MmpL subfamily.</text>
</comment>
<protein>
    <submittedName>
        <fullName evidence="10">RND superfamily putative drug exporter</fullName>
    </submittedName>
</protein>
<dbReference type="PANTHER" id="PTHR33406">
    <property type="entry name" value="MEMBRANE PROTEIN MJ1562-RELATED"/>
    <property type="match status" value="1"/>
</dbReference>
<evidence type="ECO:0000259" key="9">
    <source>
        <dbReference type="Pfam" id="PF03176"/>
    </source>
</evidence>
<dbReference type="SUPFAM" id="SSF58104">
    <property type="entry name" value="Methyl-accepting chemotaxis protein (MCP) signaling domain"/>
    <property type="match status" value="1"/>
</dbReference>
<name>A0ABT9WW24_9BACI</name>
<proteinExistence type="inferred from homology"/>
<feature type="transmembrane region" description="Helical" evidence="8">
    <location>
        <begin position="927"/>
        <end position="949"/>
    </location>
</feature>
<keyword evidence="6 8" id="KW-0472">Membrane</keyword>
<evidence type="ECO:0000256" key="7">
    <source>
        <dbReference type="SAM" id="Coils"/>
    </source>
</evidence>
<dbReference type="PANTHER" id="PTHR33406:SF6">
    <property type="entry name" value="MEMBRANE PROTEIN YDGH-RELATED"/>
    <property type="match status" value="1"/>
</dbReference>
<feature type="transmembrane region" description="Helical" evidence="8">
    <location>
        <begin position="209"/>
        <end position="229"/>
    </location>
</feature>
<feature type="transmembrane region" description="Helical" evidence="8">
    <location>
        <begin position="869"/>
        <end position="888"/>
    </location>
</feature>
<comment type="caution">
    <text evidence="10">The sequence shown here is derived from an EMBL/GenBank/DDBJ whole genome shotgun (WGS) entry which is preliminary data.</text>
</comment>
<sequence length="1041" mass="113674">MKTVIRFRWLILFSWLIAAVLLVWKAPSMEGLVREKGQVTVPDQYPSAIAEELKKKHSNKGDAEPFIIVFHDDNILKEQQIEDIKETVQQLKKNKQSLGIANITTHFDEEELKEQLVSIDGKTILAILDIQIGNREIADIRDELSKIISTKNVETLMTGNELITEDVIISSEKGLKKTEFITVGFILIVLILVFRSLIAPIIPLLTIGITYLVSQSIVAFLVDILNFPLSNFTQIFLVAVLFGIGTDYCILLLSRFKEELGAEKDIIPAIVSTYRTAGKTVLYSGLAVMVGFASIGFAQFKLYQSASAVAIGIVILMLALMTIVPFFMATLQRKLFWPVGKNISHKQSRVWEWAGNLAIVRPFVALGIVAILTIPLLLSYKGDLSFSSLDEIDENYDSVKAFNIVSDSFSPGETLPIQVVLENDDSIKTKEYLALIEKISSDLTNIEHVEKVRSATRPVGNVIKELYIKEQVGAISDGMEEGNEGIHTIKNGLDDAAKALLDSKPQLEEATSGIDSLQTGTQDIRAGMSELQGALEQIEQGIQRGSYGAGELKAGVQEAKNKATELAAGAKKLLTSLRDMQGAISQLSAAYEQIPNGLITAKQLLLDLDGPLEKLIVAHPELAQDENFQTVQAMVGKTAEQIAIASGTIDALNGQMQQIANGLSSVNDNLGFMTTGLDAFSSGLNAIVAGLSELETGIGKAAKGQYEIIQRLPELDHGLGQIANGQSQLLSGFGSIDGQLGELTNGLEQSAGGLGEIESGLGEAKGHLDRIVDESSLEASGLFIPEEVFENEEFEKALDVYFSDDGKLTTLDIVLSMNPYKNEAMELIEPINKTIERSVKGTKLENAKIGIGGVTSINHDLETMSNADYNRTLMIILIGIALILVILLRSLIMPIYLIASLLLTFYSSIAVTELVFVHILGYPGLSWATPFFGFVILMALGVDYSIFLMDRFTEYRNLDVKTGLLLAMKNMGTVIISAAIILAGTFAAMLPSGVLSLLQIATLVLSGLLFYAFIVLPLFVPVLVKTFEKVNWWPFRYHKKS</sequence>
<keyword evidence="5 8" id="KW-1133">Transmembrane helix</keyword>
<evidence type="ECO:0000256" key="8">
    <source>
        <dbReference type="SAM" id="Phobius"/>
    </source>
</evidence>
<dbReference type="Gene3D" id="1.20.1640.10">
    <property type="entry name" value="Multidrug efflux transporter AcrB transmembrane domain"/>
    <property type="match status" value="2"/>
</dbReference>
<feature type="transmembrane region" description="Helical" evidence="8">
    <location>
        <begin position="970"/>
        <end position="990"/>
    </location>
</feature>
<dbReference type="InterPro" id="IPR004869">
    <property type="entry name" value="MMPL_dom"/>
</dbReference>
<dbReference type="EMBL" id="JAUSTT010000017">
    <property type="protein sequence ID" value="MDQ0176955.1"/>
    <property type="molecule type" value="Genomic_DNA"/>
</dbReference>
<feature type="transmembrane region" description="Helical" evidence="8">
    <location>
        <begin position="350"/>
        <end position="378"/>
    </location>
</feature>
<keyword evidence="7" id="KW-0175">Coiled coil</keyword>
<keyword evidence="4 8" id="KW-0812">Transmembrane</keyword>
<evidence type="ECO:0000313" key="10">
    <source>
        <dbReference type="EMBL" id="MDQ0176955.1"/>
    </source>
</evidence>
<keyword evidence="11" id="KW-1185">Reference proteome</keyword>
<feature type="transmembrane region" description="Helical" evidence="8">
    <location>
        <begin position="235"/>
        <end position="254"/>
    </location>
</feature>
<evidence type="ECO:0000256" key="3">
    <source>
        <dbReference type="ARBA" id="ARBA00022475"/>
    </source>
</evidence>
<evidence type="ECO:0000256" key="6">
    <source>
        <dbReference type="ARBA" id="ARBA00023136"/>
    </source>
</evidence>
<feature type="transmembrane region" description="Helical" evidence="8">
    <location>
        <begin position="180"/>
        <end position="202"/>
    </location>
</feature>
<dbReference type="RefSeq" id="WP_307230525.1">
    <property type="nucleotide sequence ID" value="NZ_JAUSTT010000017.1"/>
</dbReference>
<feature type="transmembrane region" description="Helical" evidence="8">
    <location>
        <begin position="996"/>
        <end position="1024"/>
    </location>
</feature>
<evidence type="ECO:0000313" key="11">
    <source>
        <dbReference type="Proteomes" id="UP001223586"/>
    </source>
</evidence>
<reference evidence="10 11" key="1">
    <citation type="submission" date="2023-07" db="EMBL/GenBank/DDBJ databases">
        <title>Genomic Encyclopedia of Type Strains, Phase IV (KMG-IV): sequencing the most valuable type-strain genomes for metagenomic binning, comparative biology and taxonomic classification.</title>
        <authorList>
            <person name="Goeker M."/>
        </authorList>
    </citation>
    <scope>NUCLEOTIDE SEQUENCE [LARGE SCALE GENOMIC DNA]</scope>
    <source>
        <strain evidence="10 11">DSM 23837</strain>
    </source>
</reference>
<dbReference type="Proteomes" id="UP001223586">
    <property type="component" value="Unassembled WGS sequence"/>
</dbReference>
<evidence type="ECO:0000256" key="1">
    <source>
        <dbReference type="ARBA" id="ARBA00004651"/>
    </source>
</evidence>